<keyword evidence="3" id="KW-1185">Reference proteome</keyword>
<sequence>MKVLLIFIGVAIVLLTIALSSKLNVVKMNKRKRGLYTGLAVAFIGMLIIIFQK</sequence>
<keyword evidence="1" id="KW-0472">Membrane</keyword>
<comment type="caution">
    <text evidence="2">The sequence shown here is derived from an EMBL/GenBank/DDBJ whole genome shotgun (WGS) entry which is preliminary data.</text>
</comment>
<dbReference type="RefSeq" id="WP_202720305.1">
    <property type="nucleotide sequence ID" value="NZ_BPEX01000018.1"/>
</dbReference>
<reference evidence="2 3" key="1">
    <citation type="submission" date="2021-01" db="EMBL/GenBank/DDBJ databases">
        <title>Genome sequence of Shewanella schlegeliana JCM 11561.</title>
        <authorList>
            <person name="Zhang H."/>
            <person name="Li C."/>
        </authorList>
    </citation>
    <scope>NUCLEOTIDE SEQUENCE [LARGE SCALE GENOMIC DNA]</scope>
    <source>
        <strain evidence="2 3">JCM 11561</strain>
    </source>
</reference>
<dbReference type="Proteomes" id="UP000604898">
    <property type="component" value="Unassembled WGS sequence"/>
</dbReference>
<feature type="transmembrane region" description="Helical" evidence="1">
    <location>
        <begin position="34"/>
        <end position="51"/>
    </location>
</feature>
<evidence type="ECO:0000313" key="3">
    <source>
        <dbReference type="Proteomes" id="UP000604898"/>
    </source>
</evidence>
<evidence type="ECO:0000313" key="2">
    <source>
        <dbReference type="EMBL" id="MBL4912079.1"/>
    </source>
</evidence>
<gene>
    <name evidence="2" type="ORF">JMA39_02855</name>
</gene>
<name>A0ABS1SVZ0_9GAMM</name>
<protein>
    <submittedName>
        <fullName evidence="2">Uncharacterized protein</fullName>
    </submittedName>
</protein>
<evidence type="ECO:0000256" key="1">
    <source>
        <dbReference type="SAM" id="Phobius"/>
    </source>
</evidence>
<organism evidence="2 3">
    <name type="scientific">Shewanella schlegeliana</name>
    <dbReference type="NCBI Taxonomy" id="190308"/>
    <lineage>
        <taxon>Bacteria</taxon>
        <taxon>Pseudomonadati</taxon>
        <taxon>Pseudomonadota</taxon>
        <taxon>Gammaproteobacteria</taxon>
        <taxon>Alteromonadales</taxon>
        <taxon>Shewanellaceae</taxon>
        <taxon>Shewanella</taxon>
    </lineage>
</organism>
<keyword evidence="1" id="KW-0812">Transmembrane</keyword>
<keyword evidence="1" id="KW-1133">Transmembrane helix</keyword>
<accession>A0ABS1SVZ0</accession>
<dbReference type="EMBL" id="JAESVD010000001">
    <property type="protein sequence ID" value="MBL4912079.1"/>
    <property type="molecule type" value="Genomic_DNA"/>
</dbReference>
<proteinExistence type="predicted"/>